<dbReference type="PANTHER" id="PTHR32089:SF112">
    <property type="entry name" value="LYSOZYME-LIKE PROTEIN-RELATED"/>
    <property type="match status" value="1"/>
</dbReference>
<dbReference type="Pfam" id="PF07238">
    <property type="entry name" value="PilZ"/>
    <property type="match status" value="1"/>
</dbReference>
<dbReference type="Proteomes" id="UP000818323">
    <property type="component" value="Unassembled WGS sequence"/>
</dbReference>
<comment type="similarity">
    <text evidence="2">Belongs to the methyl-accepting chemotaxis (MCP) protein family.</text>
</comment>
<dbReference type="InterPro" id="IPR004089">
    <property type="entry name" value="MCPsignal_dom"/>
</dbReference>
<gene>
    <name evidence="5" type="ORF">GR303_02665</name>
</gene>
<evidence type="ECO:0000256" key="1">
    <source>
        <dbReference type="ARBA" id="ARBA00023224"/>
    </source>
</evidence>
<keyword evidence="6" id="KW-1185">Reference proteome</keyword>
<protein>
    <submittedName>
        <fullName evidence="5">Chemotaxis protein</fullName>
    </submittedName>
</protein>
<dbReference type="PANTHER" id="PTHR32089">
    <property type="entry name" value="METHYL-ACCEPTING CHEMOTAXIS PROTEIN MCPB"/>
    <property type="match status" value="1"/>
</dbReference>
<proteinExistence type="inferred from homology"/>
<dbReference type="SMART" id="SM00283">
    <property type="entry name" value="MA"/>
    <property type="match status" value="1"/>
</dbReference>
<dbReference type="EMBL" id="JAAAXJ010000001">
    <property type="protein sequence ID" value="NBJ23264.1"/>
    <property type="molecule type" value="Genomic_DNA"/>
</dbReference>
<dbReference type="Gene3D" id="1.10.287.950">
    <property type="entry name" value="Methyl-accepting chemotaxis protein"/>
    <property type="match status" value="1"/>
</dbReference>
<dbReference type="PRINTS" id="PR00260">
    <property type="entry name" value="CHEMTRNSDUCR"/>
</dbReference>
<evidence type="ECO:0000259" key="4">
    <source>
        <dbReference type="PROSITE" id="PS50111"/>
    </source>
</evidence>
<evidence type="ECO:0000313" key="6">
    <source>
        <dbReference type="Proteomes" id="UP000818323"/>
    </source>
</evidence>
<accession>A0ABW9YT04</accession>
<dbReference type="RefSeq" id="WP_161721851.1">
    <property type="nucleotide sequence ID" value="NZ_JAAAXI010000002.1"/>
</dbReference>
<evidence type="ECO:0000256" key="2">
    <source>
        <dbReference type="ARBA" id="ARBA00029447"/>
    </source>
</evidence>
<dbReference type="Gene3D" id="2.40.10.220">
    <property type="entry name" value="predicted glycosyltransferase like domains"/>
    <property type="match status" value="1"/>
</dbReference>
<dbReference type="InterPro" id="IPR004090">
    <property type="entry name" value="Chemotax_Me-accpt_rcpt"/>
</dbReference>
<evidence type="ECO:0000313" key="5">
    <source>
        <dbReference type="EMBL" id="NBJ23264.1"/>
    </source>
</evidence>
<evidence type="ECO:0000256" key="3">
    <source>
        <dbReference type="PROSITE-ProRule" id="PRU00284"/>
    </source>
</evidence>
<dbReference type="InterPro" id="IPR009875">
    <property type="entry name" value="PilZ_domain"/>
</dbReference>
<keyword evidence="1 3" id="KW-0807">Transducer</keyword>
<comment type="caution">
    <text evidence="5">The sequence shown here is derived from an EMBL/GenBank/DDBJ whole genome shotgun (WGS) entry which is preliminary data.</text>
</comment>
<feature type="domain" description="Methyl-accepting transducer" evidence="4">
    <location>
        <begin position="36"/>
        <end position="296"/>
    </location>
</feature>
<dbReference type="Pfam" id="PF00015">
    <property type="entry name" value="MCPsignal"/>
    <property type="match status" value="1"/>
</dbReference>
<sequence>MFSILRRSPQAVLPDGEAQLPAEETPVHIGREPRLETEVVDSLEADILKAIQGVTQAIAVAAADVAAVEKDLADIRSHAAELATAGRTASEETLSLASSTEELAVTSGEIARAMDHAGSRIESAVQAAQKASALIMQLSAATSEIVGIVDTISAVARQTNLLALNATIEAARAGEAGKGFAVVAGEVKTLSTQTAKAADDIRQRIDHLRETAQASTGAVTEVVEAVEGVRPVFDTVRHAVKEQNTAIGEASRLAEVTSSSVGGVSARAGEVDAVSRNASERAHQADRATKTADGLAKALGQRFVTVMRQSEIGDRRRADRLPVDRPATFWISERSAPSRLIDVSAGGVLLASIPNMHLVPGLRGEIDIQGVGRFGARIVGMSAMGLHCAFDGLTGEAQARIDGFIADVETTYRPRILLAQETARQVEFLIEQAVADGRLPRESVFDTDYRLLPGTDPVQYATSYLPVFERLLPPILEKVLASDSAMAFCLAIDRNGYIPVHNRVYSQPQRPGDPVWNAANSRNKRIFDDRAGITAARSTRPFTVQAYARDMGGGKVVMMQEVDAPIRVLGRHWGGLRTAYRA</sequence>
<dbReference type="SUPFAM" id="SSF58104">
    <property type="entry name" value="Methyl-accepting chemotaxis protein (MCP) signaling domain"/>
    <property type="match status" value="1"/>
</dbReference>
<dbReference type="SUPFAM" id="SSF141371">
    <property type="entry name" value="PilZ domain-like"/>
    <property type="match status" value="1"/>
</dbReference>
<name>A0ABW9YT04_9HYPH</name>
<dbReference type="PROSITE" id="PS50111">
    <property type="entry name" value="CHEMOTAXIS_TRANSDUC_2"/>
    <property type="match status" value="1"/>
</dbReference>
<reference evidence="5 6" key="1">
    <citation type="submission" date="2020-01" db="EMBL/GenBank/DDBJ databases">
        <title>Microvirga sp. nov., an arsenate reduction bacterium isolated from Tibet hotspring sediments.</title>
        <authorList>
            <person name="Yuan C.-G."/>
        </authorList>
    </citation>
    <scope>NUCLEOTIDE SEQUENCE [LARGE SCALE GENOMIC DNA]</scope>
    <source>
        <strain evidence="5 6">SYSU G3D203</strain>
    </source>
</reference>
<organism evidence="5 6">
    <name type="scientific">Microvirga arsenatis</name>
    <dbReference type="NCBI Taxonomy" id="2692265"/>
    <lineage>
        <taxon>Bacteria</taxon>
        <taxon>Pseudomonadati</taxon>
        <taxon>Pseudomonadota</taxon>
        <taxon>Alphaproteobacteria</taxon>
        <taxon>Hyphomicrobiales</taxon>
        <taxon>Methylobacteriaceae</taxon>
        <taxon>Microvirga</taxon>
    </lineage>
</organism>